<reference evidence="3" key="1">
    <citation type="submission" date="2025-08" db="UniProtKB">
        <authorList>
            <consortium name="RefSeq"/>
        </authorList>
    </citation>
    <scope>IDENTIFICATION</scope>
    <source>
        <strain evidence="3">Mau12</strain>
        <tissue evidence="3">Whole Body</tissue>
    </source>
</reference>
<dbReference type="RefSeq" id="XP_033167213.1">
    <property type="nucleotide sequence ID" value="XM_033311322.1"/>
</dbReference>
<evidence type="ECO:0000313" key="3">
    <source>
        <dbReference type="RefSeq" id="XP_033167213.1"/>
    </source>
</evidence>
<keyword evidence="2" id="KW-1185">Reference proteome</keyword>
<protein>
    <submittedName>
        <fullName evidence="3">Uncharacterized protein LOC117145607</fullName>
    </submittedName>
</protein>
<accession>A0A6P8KEB5</accession>
<feature type="transmembrane region" description="Helical" evidence="1">
    <location>
        <begin position="74"/>
        <end position="91"/>
    </location>
</feature>
<dbReference type="GeneID" id="117145607"/>
<evidence type="ECO:0000256" key="1">
    <source>
        <dbReference type="SAM" id="Phobius"/>
    </source>
</evidence>
<keyword evidence="1" id="KW-0812">Transmembrane</keyword>
<feature type="transmembrane region" description="Helical" evidence="1">
    <location>
        <begin position="97"/>
        <end position="115"/>
    </location>
</feature>
<name>A0A6P8KEB5_DROMA</name>
<proteinExistence type="predicted"/>
<sequence>MEPFTSICYFVCPVRREFVEDTELRRNMQFKDKFCTILMWHLRHANYPYLCVGVRRWRRHHKIVNFLYLKSRKLAILFCFCGACLLLSVALKDLRAWRQEYGIAYLYLLVCLVFGK</sequence>
<dbReference type="AlphaFoldDB" id="A0A6P8KEB5"/>
<gene>
    <name evidence="3" type="primary">LOC117145607</name>
</gene>
<organism evidence="2 3">
    <name type="scientific">Drosophila mauritiana</name>
    <name type="common">Fruit fly</name>
    <dbReference type="NCBI Taxonomy" id="7226"/>
    <lineage>
        <taxon>Eukaryota</taxon>
        <taxon>Metazoa</taxon>
        <taxon>Ecdysozoa</taxon>
        <taxon>Arthropoda</taxon>
        <taxon>Hexapoda</taxon>
        <taxon>Insecta</taxon>
        <taxon>Pterygota</taxon>
        <taxon>Neoptera</taxon>
        <taxon>Endopterygota</taxon>
        <taxon>Diptera</taxon>
        <taxon>Brachycera</taxon>
        <taxon>Muscomorpha</taxon>
        <taxon>Ephydroidea</taxon>
        <taxon>Drosophilidae</taxon>
        <taxon>Drosophila</taxon>
        <taxon>Sophophora</taxon>
    </lineage>
</organism>
<dbReference type="Proteomes" id="UP000515162">
    <property type="component" value="Chromosome 3R"/>
</dbReference>
<keyword evidence="1" id="KW-1133">Transmembrane helix</keyword>
<evidence type="ECO:0000313" key="2">
    <source>
        <dbReference type="Proteomes" id="UP000515162"/>
    </source>
</evidence>
<keyword evidence="1" id="KW-0472">Membrane</keyword>